<reference evidence="6 7" key="1">
    <citation type="submission" date="2018-03" db="EMBL/GenBank/DDBJ databases">
        <title>Whole genome sequencing of Histamine producing bacteria.</title>
        <authorList>
            <person name="Butler K."/>
        </authorList>
    </citation>
    <scope>NUCLEOTIDE SEQUENCE [LARGE SCALE GENOMIC DNA]</scope>
    <source>
        <strain evidence="6 7">DSM 16190</strain>
    </source>
</reference>
<accession>A0A2T3MTC3</accession>
<organism evidence="6 7">
    <name type="scientific">Photobacterium lipolyticum</name>
    <dbReference type="NCBI Taxonomy" id="266810"/>
    <lineage>
        <taxon>Bacteria</taxon>
        <taxon>Pseudomonadati</taxon>
        <taxon>Pseudomonadota</taxon>
        <taxon>Gammaproteobacteria</taxon>
        <taxon>Vibrionales</taxon>
        <taxon>Vibrionaceae</taxon>
        <taxon>Photobacterium</taxon>
    </lineage>
</organism>
<gene>
    <name evidence="4" type="primary">bamE</name>
    <name evidence="6" type="ORF">C9I89_18705</name>
</gene>
<evidence type="ECO:0000256" key="1">
    <source>
        <dbReference type="ARBA" id="ARBA00022729"/>
    </source>
</evidence>
<dbReference type="PANTHER" id="PTHR37482:SF1">
    <property type="entry name" value="OUTER MEMBRANE PROTEIN ASSEMBLY FACTOR BAME"/>
    <property type="match status" value="1"/>
</dbReference>
<dbReference type="InterPro" id="IPR026592">
    <property type="entry name" value="BamE"/>
</dbReference>
<dbReference type="InterPro" id="IPR007450">
    <property type="entry name" value="BamE_dom"/>
</dbReference>
<dbReference type="GO" id="GO:1990063">
    <property type="term" value="C:Bam protein complex"/>
    <property type="evidence" value="ECO:0007669"/>
    <property type="project" value="TreeGrafter"/>
</dbReference>
<dbReference type="EMBL" id="PYMC01000018">
    <property type="protein sequence ID" value="PSW02552.1"/>
    <property type="molecule type" value="Genomic_DNA"/>
</dbReference>
<dbReference type="GO" id="GO:0043165">
    <property type="term" value="P:Gram-negative-bacterium-type cell outer membrane assembly"/>
    <property type="evidence" value="ECO:0007669"/>
    <property type="project" value="UniProtKB-UniRule"/>
</dbReference>
<dbReference type="PROSITE" id="PS51257">
    <property type="entry name" value="PROKAR_LIPOPROTEIN"/>
    <property type="match status" value="1"/>
</dbReference>
<comment type="subcellular location">
    <subcellularLocation>
        <location evidence="4">Cell outer membrane</location>
        <topology evidence="4">Lipid-anchor</topology>
    </subcellularLocation>
</comment>
<sequence>MSWKNLAALTLALSLLSGCSVIERLVYRIDINQGNYLEATDVNRLRFGMNQEQVRFVLGSPMLVEPSYPNTWYYVYYKQPGHEESIQKNLILTFDDQNLLIGMTGDYQPGPNFMDAMN</sequence>
<dbReference type="RefSeq" id="WP_107284846.1">
    <property type="nucleotide sequence ID" value="NZ_PYMC01000018.1"/>
</dbReference>
<dbReference type="GO" id="GO:0030674">
    <property type="term" value="F:protein-macromolecule adaptor activity"/>
    <property type="evidence" value="ECO:0007669"/>
    <property type="project" value="TreeGrafter"/>
</dbReference>
<protein>
    <recommendedName>
        <fullName evidence="4">Outer membrane protein assembly factor BamE</fullName>
    </recommendedName>
</protein>
<evidence type="ECO:0000256" key="3">
    <source>
        <dbReference type="ARBA" id="ARBA00023237"/>
    </source>
</evidence>
<keyword evidence="3 4" id="KW-0998">Cell outer membrane</keyword>
<dbReference type="AlphaFoldDB" id="A0A2T3MTC3"/>
<dbReference type="GO" id="GO:0051205">
    <property type="term" value="P:protein insertion into membrane"/>
    <property type="evidence" value="ECO:0007669"/>
    <property type="project" value="UniProtKB-UniRule"/>
</dbReference>
<keyword evidence="7" id="KW-1185">Reference proteome</keyword>
<evidence type="ECO:0000256" key="2">
    <source>
        <dbReference type="ARBA" id="ARBA00023136"/>
    </source>
</evidence>
<comment type="function">
    <text evidence="4">Part of the outer membrane protein assembly complex, which is involved in assembly and insertion of beta-barrel proteins into the outer membrane.</text>
</comment>
<comment type="subunit">
    <text evidence="4">Part of the Bam complex.</text>
</comment>
<name>A0A2T3MTC3_9GAMM</name>
<keyword evidence="4" id="KW-0449">Lipoprotein</keyword>
<feature type="domain" description="Outer membrane protein assembly factor BamE" evidence="5">
    <location>
        <begin position="34"/>
        <end position="100"/>
    </location>
</feature>
<evidence type="ECO:0000313" key="7">
    <source>
        <dbReference type="Proteomes" id="UP000240904"/>
    </source>
</evidence>
<dbReference type="PANTHER" id="PTHR37482">
    <property type="entry name" value="OUTER MEMBRANE PROTEIN ASSEMBLY FACTOR BAME"/>
    <property type="match status" value="1"/>
</dbReference>
<proteinExistence type="inferred from homology"/>
<dbReference type="InterPro" id="IPR037873">
    <property type="entry name" value="BamE-like"/>
</dbReference>
<evidence type="ECO:0000313" key="6">
    <source>
        <dbReference type="EMBL" id="PSW02552.1"/>
    </source>
</evidence>
<dbReference type="HAMAP" id="MF_00925">
    <property type="entry name" value="OM_assembly_BamE"/>
    <property type="match status" value="1"/>
</dbReference>
<evidence type="ECO:0000256" key="4">
    <source>
        <dbReference type="HAMAP-Rule" id="MF_00925"/>
    </source>
</evidence>
<keyword evidence="1 4" id="KW-0732">Signal</keyword>
<dbReference type="OrthoDB" id="9808250at2"/>
<keyword evidence="4" id="KW-0564">Palmitate</keyword>
<dbReference type="Pfam" id="PF04355">
    <property type="entry name" value="BamE"/>
    <property type="match status" value="1"/>
</dbReference>
<dbReference type="NCBIfam" id="NF008585">
    <property type="entry name" value="PRK11548.1"/>
    <property type="match status" value="1"/>
</dbReference>
<keyword evidence="2 4" id="KW-0472">Membrane</keyword>
<dbReference type="Gene3D" id="3.30.1450.10">
    <property type="match status" value="1"/>
</dbReference>
<comment type="similarity">
    <text evidence="4">Belongs to the BamE family.</text>
</comment>
<evidence type="ECO:0000259" key="5">
    <source>
        <dbReference type="Pfam" id="PF04355"/>
    </source>
</evidence>
<dbReference type="Proteomes" id="UP000240904">
    <property type="component" value="Unassembled WGS sequence"/>
</dbReference>
<comment type="caution">
    <text evidence="6">The sequence shown here is derived from an EMBL/GenBank/DDBJ whole genome shotgun (WGS) entry which is preliminary data.</text>
</comment>